<dbReference type="GO" id="GO:0006355">
    <property type="term" value="P:regulation of DNA-templated transcription"/>
    <property type="evidence" value="ECO:0007669"/>
    <property type="project" value="InterPro"/>
</dbReference>
<evidence type="ECO:0000259" key="7">
    <source>
        <dbReference type="PROSITE" id="PS50114"/>
    </source>
</evidence>
<protein>
    <submittedName>
        <fullName evidence="9">GATA transcription factor 7-like</fullName>
    </submittedName>
</protein>
<dbReference type="PANTHER" id="PTHR45658:SF108">
    <property type="entry name" value="GATA ZINC FINGER FAMILY PROTEIN"/>
    <property type="match status" value="1"/>
</dbReference>
<evidence type="ECO:0000256" key="4">
    <source>
        <dbReference type="ARBA" id="ARBA00022833"/>
    </source>
</evidence>
<dbReference type="PROSITE" id="PS50114">
    <property type="entry name" value="GATA_ZN_FINGER_2"/>
    <property type="match status" value="1"/>
</dbReference>
<dbReference type="PANTHER" id="PTHR45658">
    <property type="entry name" value="GATA TRANSCRIPTION FACTOR"/>
    <property type="match status" value="1"/>
</dbReference>
<evidence type="ECO:0000256" key="6">
    <source>
        <dbReference type="PROSITE-ProRule" id="PRU00094"/>
    </source>
</evidence>
<dbReference type="Proteomes" id="UP000504607">
    <property type="component" value="Chromosome 9"/>
</dbReference>
<evidence type="ECO:0000313" key="9">
    <source>
        <dbReference type="RefSeq" id="XP_010930849.1"/>
    </source>
</evidence>
<evidence type="ECO:0000256" key="5">
    <source>
        <dbReference type="ARBA" id="ARBA00023159"/>
    </source>
</evidence>
<dbReference type="PROSITE" id="PS00344">
    <property type="entry name" value="GATA_ZN_FINGER_1"/>
    <property type="match status" value="1"/>
</dbReference>
<evidence type="ECO:0000256" key="2">
    <source>
        <dbReference type="ARBA" id="ARBA00022723"/>
    </source>
</evidence>
<dbReference type="AlphaFoldDB" id="A0A6I9RRN2"/>
<dbReference type="FunFam" id="3.30.50.10:FF:000038">
    <property type="entry name" value="GATA transcription factor 14"/>
    <property type="match status" value="1"/>
</dbReference>
<dbReference type="OrthoDB" id="2162994at2759"/>
<gene>
    <name evidence="9" type="primary">LOC105051903</name>
</gene>
<dbReference type="GO" id="GO:0005634">
    <property type="term" value="C:nucleus"/>
    <property type="evidence" value="ECO:0007669"/>
    <property type="project" value="TreeGrafter"/>
</dbReference>
<feature type="domain" description="GATA-type" evidence="7">
    <location>
        <begin position="106"/>
        <end position="142"/>
    </location>
</feature>
<keyword evidence="5" id="KW-0010">Activator</keyword>
<dbReference type="Gene3D" id="3.30.50.10">
    <property type="entry name" value="Erythroid Transcription Factor GATA-1, subunit A"/>
    <property type="match status" value="1"/>
</dbReference>
<dbReference type="GeneID" id="105051903"/>
<name>A0A6I9RRN2_ELAGV</name>
<keyword evidence="3 6" id="KW-0863">Zinc-finger</keyword>
<keyword evidence="4" id="KW-0862">Zinc</keyword>
<dbReference type="SMART" id="SM00401">
    <property type="entry name" value="ZnF_GATA"/>
    <property type="match status" value="1"/>
</dbReference>
<evidence type="ECO:0000313" key="8">
    <source>
        <dbReference type="Proteomes" id="UP000504607"/>
    </source>
</evidence>
<evidence type="ECO:0000256" key="1">
    <source>
        <dbReference type="ARBA" id="ARBA00005694"/>
    </source>
</evidence>
<dbReference type="GO" id="GO:0008270">
    <property type="term" value="F:zinc ion binding"/>
    <property type="evidence" value="ECO:0007669"/>
    <property type="project" value="UniProtKB-KW"/>
</dbReference>
<comment type="similarity">
    <text evidence="1">Belongs to the type IV zinc-finger family. Class A subfamily.</text>
</comment>
<dbReference type="GO" id="GO:0030154">
    <property type="term" value="P:cell differentiation"/>
    <property type="evidence" value="ECO:0007669"/>
    <property type="project" value="TreeGrafter"/>
</dbReference>
<dbReference type="InterPro" id="IPR051140">
    <property type="entry name" value="GATA_TF"/>
</dbReference>
<dbReference type="InterPro" id="IPR013088">
    <property type="entry name" value="Znf_NHR/GATA"/>
</dbReference>
<reference evidence="9" key="1">
    <citation type="submission" date="2025-08" db="UniProtKB">
        <authorList>
            <consortium name="RefSeq"/>
        </authorList>
    </citation>
    <scope>IDENTIFICATION</scope>
</reference>
<dbReference type="GO" id="GO:0043565">
    <property type="term" value="F:sequence-specific DNA binding"/>
    <property type="evidence" value="ECO:0007669"/>
    <property type="project" value="InterPro"/>
</dbReference>
<keyword evidence="2" id="KW-0479">Metal-binding</keyword>
<sequence>MTLSHRVFQSLYLDESLEPDTEDPAEEELAVPNDPLDELDWQTPLFGDVTNMLRSLPTPKRTQNNDVLDLRREICTKRVPRKPRRQCSGRRIWSLEPPTLSCSGARENSRSCIHCLATDTPQWRAGPAGPGTLCNACGIRFKSGRLLPQYRPSTSPTFKGRLHSNRHKKVMKIREQSGDADIADLDV</sequence>
<dbReference type="InParanoid" id="A0A6I9RRN2"/>
<keyword evidence="8" id="KW-1185">Reference proteome</keyword>
<dbReference type="KEGG" id="egu:105051903"/>
<dbReference type="InterPro" id="IPR000679">
    <property type="entry name" value="Znf_GATA"/>
</dbReference>
<accession>A0A6I9RRN2</accession>
<dbReference type="RefSeq" id="XP_010930849.1">
    <property type="nucleotide sequence ID" value="XM_010932547.1"/>
</dbReference>
<evidence type="ECO:0000256" key="3">
    <source>
        <dbReference type="ARBA" id="ARBA00022771"/>
    </source>
</evidence>
<dbReference type="SUPFAM" id="SSF57716">
    <property type="entry name" value="Glucocorticoid receptor-like (DNA-binding domain)"/>
    <property type="match status" value="1"/>
</dbReference>
<proteinExistence type="inferred from homology"/>
<dbReference type="CDD" id="cd00202">
    <property type="entry name" value="ZnF_GATA"/>
    <property type="match status" value="1"/>
</dbReference>
<dbReference type="Pfam" id="PF00320">
    <property type="entry name" value="GATA"/>
    <property type="match status" value="1"/>
</dbReference>
<organism evidence="8 9">
    <name type="scientific">Elaeis guineensis var. tenera</name>
    <name type="common">Oil palm</name>
    <dbReference type="NCBI Taxonomy" id="51953"/>
    <lineage>
        <taxon>Eukaryota</taxon>
        <taxon>Viridiplantae</taxon>
        <taxon>Streptophyta</taxon>
        <taxon>Embryophyta</taxon>
        <taxon>Tracheophyta</taxon>
        <taxon>Spermatophyta</taxon>
        <taxon>Magnoliopsida</taxon>
        <taxon>Liliopsida</taxon>
        <taxon>Arecaceae</taxon>
        <taxon>Arecoideae</taxon>
        <taxon>Cocoseae</taxon>
        <taxon>Elaeidinae</taxon>
        <taxon>Elaeis</taxon>
    </lineage>
</organism>